<proteinExistence type="predicted"/>
<feature type="compositionally biased region" description="Basic and acidic residues" evidence="2">
    <location>
        <begin position="49"/>
        <end position="59"/>
    </location>
</feature>
<dbReference type="AlphaFoldDB" id="A0A7S0BJP0"/>
<evidence type="ECO:0000256" key="1">
    <source>
        <dbReference type="SAM" id="Coils"/>
    </source>
</evidence>
<feature type="coiled-coil region" evidence="1">
    <location>
        <begin position="125"/>
        <end position="152"/>
    </location>
</feature>
<feature type="compositionally biased region" description="Basic and acidic residues" evidence="2">
    <location>
        <begin position="109"/>
        <end position="124"/>
    </location>
</feature>
<evidence type="ECO:0000256" key="2">
    <source>
        <dbReference type="SAM" id="MobiDB-lite"/>
    </source>
</evidence>
<accession>A0A7S0BJP0</accession>
<keyword evidence="1" id="KW-0175">Coiled coil</keyword>
<feature type="region of interest" description="Disordered" evidence="2">
    <location>
        <begin position="20"/>
        <end position="124"/>
    </location>
</feature>
<sequence>MGARNEPLLLQMLCDVAGDAKRAEEDGKQPSTVDSPVSRENGSLQSNKASDKAKLKETSRSTPLASYCATRSEGTGQANKKVEKTAIKDRKRSRGSGTESSSLSRPLKRGNDHNKVGSKMESRRCADLERALRESKKTVHKLQEDKAALQKRCIQVESILYGMPSGPPNLPAGMPYPVSQPYYGVSSSRRENHHQSMPQMVDGSLNFRPGHMEQHHAESVQYYQPQMPGIYDDVSVMPVMNRFSPDWREYPFPREANH</sequence>
<reference evidence="3" key="1">
    <citation type="submission" date="2021-01" db="EMBL/GenBank/DDBJ databases">
        <authorList>
            <person name="Corre E."/>
            <person name="Pelletier E."/>
            <person name="Niang G."/>
            <person name="Scheremetjew M."/>
            <person name="Finn R."/>
            <person name="Kale V."/>
            <person name="Holt S."/>
            <person name="Cochrane G."/>
            <person name="Meng A."/>
            <person name="Brown T."/>
            <person name="Cohen L."/>
        </authorList>
    </citation>
    <scope>NUCLEOTIDE SEQUENCE</scope>
    <source>
        <strain evidence="3">UTEX LB 2760</strain>
    </source>
</reference>
<evidence type="ECO:0000313" key="3">
    <source>
        <dbReference type="EMBL" id="CAD8395463.1"/>
    </source>
</evidence>
<gene>
    <name evidence="3" type="ORF">RMAR0315_LOCUS5449</name>
</gene>
<organism evidence="3">
    <name type="scientific">Rhodosorus marinus</name>
    <dbReference type="NCBI Taxonomy" id="101924"/>
    <lineage>
        <taxon>Eukaryota</taxon>
        <taxon>Rhodophyta</taxon>
        <taxon>Stylonematophyceae</taxon>
        <taxon>Stylonematales</taxon>
        <taxon>Stylonemataceae</taxon>
        <taxon>Rhodosorus</taxon>
    </lineage>
</organism>
<feature type="compositionally biased region" description="Polar residues" evidence="2">
    <location>
        <begin position="29"/>
        <end position="48"/>
    </location>
</feature>
<feature type="compositionally biased region" description="Low complexity" evidence="2">
    <location>
        <begin position="95"/>
        <end position="105"/>
    </location>
</feature>
<name>A0A7S0BJP0_9RHOD</name>
<dbReference type="EMBL" id="HBEK01009949">
    <property type="protein sequence ID" value="CAD8395463.1"/>
    <property type="molecule type" value="Transcribed_RNA"/>
</dbReference>
<protein>
    <submittedName>
        <fullName evidence="3">Uncharacterized protein</fullName>
    </submittedName>
</protein>